<organism evidence="1 2">
    <name type="scientific">Hibiscus sabdariffa</name>
    <name type="common">roselle</name>
    <dbReference type="NCBI Taxonomy" id="183260"/>
    <lineage>
        <taxon>Eukaryota</taxon>
        <taxon>Viridiplantae</taxon>
        <taxon>Streptophyta</taxon>
        <taxon>Embryophyta</taxon>
        <taxon>Tracheophyta</taxon>
        <taxon>Spermatophyta</taxon>
        <taxon>Magnoliopsida</taxon>
        <taxon>eudicotyledons</taxon>
        <taxon>Gunneridae</taxon>
        <taxon>Pentapetalae</taxon>
        <taxon>rosids</taxon>
        <taxon>malvids</taxon>
        <taxon>Malvales</taxon>
        <taxon>Malvaceae</taxon>
        <taxon>Malvoideae</taxon>
        <taxon>Hibiscus</taxon>
    </lineage>
</organism>
<dbReference type="EMBL" id="JBBPBN010000740">
    <property type="protein sequence ID" value="KAK8482771.1"/>
    <property type="molecule type" value="Genomic_DNA"/>
</dbReference>
<sequence>MTPLLYAYRKTDKTWIQSVEWNDRMSEAPPRASKTTLAGQTEKQINTEDMESVKPAAAADLLVEAVNP</sequence>
<name>A0ABR1ZQS0_9ROSI</name>
<proteinExistence type="predicted"/>
<protein>
    <submittedName>
        <fullName evidence="1">Uncharacterized protein</fullName>
    </submittedName>
</protein>
<evidence type="ECO:0000313" key="2">
    <source>
        <dbReference type="Proteomes" id="UP001396334"/>
    </source>
</evidence>
<comment type="caution">
    <text evidence="1">The sequence shown here is derived from an EMBL/GenBank/DDBJ whole genome shotgun (WGS) entry which is preliminary data.</text>
</comment>
<keyword evidence="2" id="KW-1185">Reference proteome</keyword>
<reference evidence="1 2" key="1">
    <citation type="journal article" date="2024" name="G3 (Bethesda)">
        <title>Genome assembly of Hibiscus sabdariffa L. provides insights into metabolisms of medicinal natural products.</title>
        <authorList>
            <person name="Kim T."/>
        </authorList>
    </citation>
    <scope>NUCLEOTIDE SEQUENCE [LARGE SCALE GENOMIC DNA]</scope>
    <source>
        <strain evidence="1">TK-2024</strain>
        <tissue evidence="1">Old leaves</tissue>
    </source>
</reference>
<gene>
    <name evidence="1" type="ORF">V6N11_055107</name>
</gene>
<evidence type="ECO:0000313" key="1">
    <source>
        <dbReference type="EMBL" id="KAK8482771.1"/>
    </source>
</evidence>
<dbReference type="Proteomes" id="UP001396334">
    <property type="component" value="Unassembled WGS sequence"/>
</dbReference>
<accession>A0ABR1ZQS0</accession>